<organism evidence="3 4">
    <name type="scientific">Rhodocytophaga rosea</name>
    <dbReference type="NCBI Taxonomy" id="2704465"/>
    <lineage>
        <taxon>Bacteria</taxon>
        <taxon>Pseudomonadati</taxon>
        <taxon>Bacteroidota</taxon>
        <taxon>Cytophagia</taxon>
        <taxon>Cytophagales</taxon>
        <taxon>Rhodocytophagaceae</taxon>
        <taxon>Rhodocytophaga</taxon>
    </lineage>
</organism>
<keyword evidence="1" id="KW-0732">Signal</keyword>
<dbReference type="Proteomes" id="UP000480178">
    <property type="component" value="Chromosome"/>
</dbReference>
<gene>
    <name evidence="3" type="ORF">GXP67_08370</name>
</gene>
<feature type="signal peptide" evidence="1">
    <location>
        <begin position="1"/>
        <end position="24"/>
    </location>
</feature>
<evidence type="ECO:0000313" key="4">
    <source>
        <dbReference type="Proteomes" id="UP000480178"/>
    </source>
</evidence>
<dbReference type="PANTHER" id="PTHR34406:SF1">
    <property type="entry name" value="PROTEIN YCEI"/>
    <property type="match status" value="1"/>
</dbReference>
<keyword evidence="4" id="KW-1185">Reference proteome</keyword>
<feature type="chain" id="PRO_5025436586" evidence="1">
    <location>
        <begin position="25"/>
        <end position="220"/>
    </location>
</feature>
<proteinExistence type="predicted"/>
<dbReference type="RefSeq" id="WP_162442724.1">
    <property type="nucleotide sequence ID" value="NZ_CP048222.1"/>
</dbReference>
<dbReference type="EMBL" id="CP048222">
    <property type="protein sequence ID" value="QHT66671.1"/>
    <property type="molecule type" value="Genomic_DNA"/>
</dbReference>
<evidence type="ECO:0000259" key="2">
    <source>
        <dbReference type="SMART" id="SM00867"/>
    </source>
</evidence>
<dbReference type="InterPro" id="IPR036761">
    <property type="entry name" value="TTHA0802/YceI-like_sf"/>
</dbReference>
<feature type="domain" description="Lipid/polyisoprenoid-binding YceI-like" evidence="2">
    <location>
        <begin position="41"/>
        <end position="215"/>
    </location>
</feature>
<name>A0A6C0GF80_9BACT</name>
<dbReference type="KEGG" id="rhoz:GXP67_08370"/>
<dbReference type="Pfam" id="PF04264">
    <property type="entry name" value="YceI"/>
    <property type="match status" value="1"/>
</dbReference>
<dbReference type="InterPro" id="IPR007372">
    <property type="entry name" value="Lipid/polyisoprenoid-bd_YceI"/>
</dbReference>
<sequence length="220" mass="23655">MKTIQKIALSVWVLTLVFSYTALTAGNDPGKKTALKAKATTLTVDPAKSQLIWNAKKVGGEHTGNVKLSKGSMTVQGSKLTGGVFVMDMTTITDTDLTNADFNTKLTTHLKSEDFFSVEKHPASTFKITKAEPIAKAKAGEANYTITGDLTIKGITHSLSFPATVKINGNMAEATAKFEVNRTKWDIKYRAAIIGTAADKIIDDNFTIDLKVVAGKPENS</sequence>
<reference evidence="3 4" key="1">
    <citation type="submission" date="2020-01" db="EMBL/GenBank/DDBJ databases">
        <authorList>
            <person name="Kim M.K."/>
        </authorList>
    </citation>
    <scope>NUCLEOTIDE SEQUENCE [LARGE SCALE GENOMIC DNA]</scope>
    <source>
        <strain evidence="3 4">172606-1</strain>
    </source>
</reference>
<accession>A0A6C0GF80</accession>
<dbReference type="SUPFAM" id="SSF101874">
    <property type="entry name" value="YceI-like"/>
    <property type="match status" value="1"/>
</dbReference>
<evidence type="ECO:0000313" key="3">
    <source>
        <dbReference type="EMBL" id="QHT66671.1"/>
    </source>
</evidence>
<dbReference type="AlphaFoldDB" id="A0A6C0GF80"/>
<dbReference type="PANTHER" id="PTHR34406">
    <property type="entry name" value="PROTEIN YCEI"/>
    <property type="match status" value="1"/>
</dbReference>
<dbReference type="SMART" id="SM00867">
    <property type="entry name" value="YceI"/>
    <property type="match status" value="1"/>
</dbReference>
<dbReference type="Gene3D" id="2.40.128.110">
    <property type="entry name" value="Lipid/polyisoprenoid-binding, YceI-like"/>
    <property type="match status" value="1"/>
</dbReference>
<evidence type="ECO:0000256" key="1">
    <source>
        <dbReference type="SAM" id="SignalP"/>
    </source>
</evidence>
<protein>
    <submittedName>
        <fullName evidence="3">YceI family protein</fullName>
    </submittedName>
</protein>